<dbReference type="EMBL" id="CP013050">
    <property type="protein sequence ID" value="ALM75546.1"/>
    <property type="molecule type" value="Genomic_DNA"/>
</dbReference>
<dbReference type="InterPro" id="IPR001525">
    <property type="entry name" value="C5_MeTfrase"/>
</dbReference>
<evidence type="ECO:0000256" key="5">
    <source>
        <dbReference type="RuleBase" id="RU000416"/>
    </source>
</evidence>
<dbReference type="Gene3D" id="3.40.50.150">
    <property type="entry name" value="Vaccinia Virus protein VP39"/>
    <property type="match status" value="1"/>
</dbReference>
<dbReference type="STRING" id="55802.TBCH5v1_1633"/>
<dbReference type="Pfam" id="PF00145">
    <property type="entry name" value="DNA_methylase"/>
    <property type="match status" value="1"/>
</dbReference>
<dbReference type="GO" id="GO:0044027">
    <property type="term" value="P:negative regulation of gene expression via chromosomal CpG island methylation"/>
    <property type="evidence" value="ECO:0007669"/>
    <property type="project" value="TreeGrafter"/>
</dbReference>
<dbReference type="AlphaFoldDB" id="A0A0S1XCN9"/>
<comment type="similarity">
    <text evidence="5">Belongs to the class I-like SAM-binding methyltransferase superfamily. C5-methyltransferase family.</text>
</comment>
<dbReference type="Proteomes" id="UP000066042">
    <property type="component" value="Chromosome"/>
</dbReference>
<dbReference type="EC" id="2.1.1.37" evidence="1"/>
<dbReference type="NCBIfam" id="TIGR00675">
    <property type="entry name" value="dcm"/>
    <property type="match status" value="1"/>
</dbReference>
<organism evidence="6 7">
    <name type="scientific">Thermococcus barophilus</name>
    <dbReference type="NCBI Taxonomy" id="55802"/>
    <lineage>
        <taxon>Archaea</taxon>
        <taxon>Methanobacteriati</taxon>
        <taxon>Methanobacteriota</taxon>
        <taxon>Thermococci</taxon>
        <taxon>Thermococcales</taxon>
        <taxon>Thermococcaceae</taxon>
        <taxon>Thermococcus</taxon>
    </lineage>
</organism>
<evidence type="ECO:0000256" key="1">
    <source>
        <dbReference type="ARBA" id="ARBA00011975"/>
    </source>
</evidence>
<dbReference type="InterPro" id="IPR018117">
    <property type="entry name" value="C5_DNA_meth_AS"/>
</dbReference>
<dbReference type="InterPro" id="IPR050390">
    <property type="entry name" value="C5-Methyltransferase"/>
</dbReference>
<keyword evidence="4" id="KW-0949">S-adenosyl-L-methionine</keyword>
<dbReference type="PATRIC" id="fig|55802.8.peg.1613"/>
<name>A0A0S1XCN9_THEBA</name>
<evidence type="ECO:0000256" key="3">
    <source>
        <dbReference type="ARBA" id="ARBA00022679"/>
    </source>
</evidence>
<dbReference type="GO" id="GO:0003677">
    <property type="term" value="F:DNA binding"/>
    <property type="evidence" value="ECO:0007669"/>
    <property type="project" value="TreeGrafter"/>
</dbReference>
<evidence type="ECO:0000313" key="6">
    <source>
        <dbReference type="EMBL" id="ALM75546.1"/>
    </source>
</evidence>
<dbReference type="PROSITE" id="PS51679">
    <property type="entry name" value="SAM_MT_C5"/>
    <property type="match status" value="1"/>
</dbReference>
<evidence type="ECO:0000313" key="7">
    <source>
        <dbReference type="Proteomes" id="UP000066042"/>
    </source>
</evidence>
<reference evidence="6 7" key="1">
    <citation type="journal article" date="2016" name="Genome Announc.">
        <title>Complete genome sequence of the hyperthermophilic and piezophilic archaeon Thermococcus barophilus Ch5, capable of growth at the expense of hydrogenogenesis from carbon monoxide and formate.</title>
        <authorList>
            <person name="Oger P."/>
            <person name="Sokolova T.G."/>
            <person name="Kozhevnikova D.A."/>
            <person name="Taranov E.A."/>
            <person name="Vannier P."/>
            <person name="Lee H.S."/>
            <person name="Kwon K.K."/>
            <person name="Kang S.G."/>
            <person name="Lee J.H."/>
            <person name="Bonch-Osmolovskaya E.A."/>
            <person name="Lebedinsky A.V."/>
        </authorList>
    </citation>
    <scope>NUCLEOTIDE SEQUENCE [LARGE SCALE GENOMIC DNA]</scope>
    <source>
        <strain evidence="7">Ch5</strain>
    </source>
</reference>
<evidence type="ECO:0000256" key="4">
    <source>
        <dbReference type="ARBA" id="ARBA00022691"/>
    </source>
</evidence>
<dbReference type="SUPFAM" id="SSF53335">
    <property type="entry name" value="S-adenosyl-L-methionine-dependent methyltransferases"/>
    <property type="match status" value="1"/>
</dbReference>
<dbReference type="InterPro" id="IPR029063">
    <property type="entry name" value="SAM-dependent_MTases_sf"/>
</dbReference>
<dbReference type="PANTHER" id="PTHR10629:SF52">
    <property type="entry name" value="DNA (CYTOSINE-5)-METHYLTRANSFERASE 1"/>
    <property type="match status" value="1"/>
</dbReference>
<dbReference type="REBASE" id="131885">
    <property type="entry name" value="M.TbaCH5ORF1633P"/>
</dbReference>
<dbReference type="InterPro" id="IPR031303">
    <property type="entry name" value="C5_meth_CS"/>
</dbReference>
<evidence type="ECO:0000256" key="2">
    <source>
        <dbReference type="ARBA" id="ARBA00022603"/>
    </source>
</evidence>
<accession>A0A0S1XCN9</accession>
<protein>
    <recommendedName>
        <fullName evidence="1">DNA (cytosine-5-)-methyltransferase</fullName>
        <ecNumber evidence="1">2.1.1.37</ecNumber>
    </recommendedName>
</protein>
<dbReference type="Gene3D" id="3.90.120.10">
    <property type="entry name" value="DNA Methylase, subunit A, domain 2"/>
    <property type="match status" value="1"/>
</dbReference>
<dbReference type="PROSITE" id="PS00095">
    <property type="entry name" value="C5_MTASE_2"/>
    <property type="match status" value="1"/>
</dbReference>
<keyword evidence="2 6" id="KW-0489">Methyltransferase</keyword>
<dbReference type="PRINTS" id="PR00105">
    <property type="entry name" value="C5METTRFRASE"/>
</dbReference>
<dbReference type="GO" id="GO:0032259">
    <property type="term" value="P:methylation"/>
    <property type="evidence" value="ECO:0007669"/>
    <property type="project" value="UniProtKB-KW"/>
</dbReference>
<keyword evidence="3 6" id="KW-0808">Transferase</keyword>
<dbReference type="PANTHER" id="PTHR10629">
    <property type="entry name" value="CYTOSINE-SPECIFIC METHYLTRANSFERASE"/>
    <property type="match status" value="1"/>
</dbReference>
<dbReference type="GO" id="GO:0003886">
    <property type="term" value="F:DNA (cytosine-5-)-methyltransferase activity"/>
    <property type="evidence" value="ECO:0007669"/>
    <property type="project" value="UniProtKB-EC"/>
</dbReference>
<dbReference type="PROSITE" id="PS00094">
    <property type="entry name" value="C5_MTASE_1"/>
    <property type="match status" value="1"/>
</dbReference>
<gene>
    <name evidence="6" type="ORF">TBCH5v1_1633</name>
</gene>
<sequence>MQTGEQFMKSGYSFMDLFAAPGGFSLGMVLAGLNPQAAVDIDYHGIRTYIHNFREAMKFDTTGILEDLQKLPPEKLAKESGISKGDVDVIIGGPPCQGFSLAGRVKIANLAKNGKKKDVTNHNPRFIDDPRNILYKEFVRMIKYFQPKMFIMENVPGMMSHRNGKTVEEIIHDFQKIGYVIPRSETNENPRILNAADFGVPQLRRRIFFVGIHKDEPSLVEEFKWPVSTHADPEAPNRQNPVDLGSNPDFPKKQYVTVGQAIGDLPTPFVAKKAGMEDIPIPHVINPFSEYQKWARKRVPFWDGLIHNHLARPHTERDIKTFTHMKEGDTWKDLPDEIKAWYGYRSDIFPDKFKKLIWNRPSWTITAHLQKDGYRYIHPVQPRTLTPREAARLQSFPDWFIFKGPRTAQYRQIGNAVPPLLAAALGLAIIATFEGWEVKKLWKKQLRILER</sequence>
<proteinExistence type="inferred from homology"/>